<feature type="transmembrane region" description="Helical" evidence="1">
    <location>
        <begin position="12"/>
        <end position="29"/>
    </location>
</feature>
<protein>
    <submittedName>
        <fullName evidence="2">Small multi-drug export (Modular protein)</fullName>
    </submittedName>
</protein>
<dbReference type="AlphaFoldDB" id="A0A7C3UPV4"/>
<gene>
    <name evidence="2" type="ORF">ENX07_05585</name>
</gene>
<keyword evidence="1" id="KW-0472">Membrane</keyword>
<feature type="transmembrane region" description="Helical" evidence="1">
    <location>
        <begin position="104"/>
        <end position="130"/>
    </location>
</feature>
<dbReference type="EMBL" id="DTMQ01000038">
    <property type="protein sequence ID" value="HGE99523.1"/>
    <property type="molecule type" value="Genomic_DNA"/>
</dbReference>
<comment type="caution">
    <text evidence="2">The sequence shown here is derived from an EMBL/GenBank/DDBJ whole genome shotgun (WGS) entry which is preliminary data.</text>
</comment>
<keyword evidence="1" id="KW-1133">Transmembrane helix</keyword>
<dbReference type="Pfam" id="PF06695">
    <property type="entry name" value="Sm_multidrug_ex"/>
    <property type="match status" value="1"/>
</dbReference>
<dbReference type="InterPro" id="IPR009577">
    <property type="entry name" value="Sm_multidrug_ex"/>
</dbReference>
<sequence length="183" mass="20172">MREAIIQKLESIGISPELTVFLIALLPVVELRGAIPVGINLYHLAWYKASLLALIGNILPVPFLLLFLGEAAKFLSKIPLFRRFFDWLFTRTRKKSKRIEEYKFLGLMVFVAIPLPGTGAWTGSVAAFLLGMDFGRSLMAIALGVLLAGILVTGLSLLGPWGGVIAFIFLTIIIISQMAKKKR</sequence>
<evidence type="ECO:0000256" key="1">
    <source>
        <dbReference type="SAM" id="Phobius"/>
    </source>
</evidence>
<feature type="transmembrane region" description="Helical" evidence="1">
    <location>
        <begin position="49"/>
        <end position="68"/>
    </location>
</feature>
<dbReference type="PANTHER" id="PTHR36007:SF2">
    <property type="entry name" value="TRANSPORT PROTEIN-RELATED"/>
    <property type="match status" value="1"/>
</dbReference>
<organism evidence="2">
    <name type="scientific">candidate division WOR-3 bacterium</name>
    <dbReference type="NCBI Taxonomy" id="2052148"/>
    <lineage>
        <taxon>Bacteria</taxon>
        <taxon>Bacteria division WOR-3</taxon>
    </lineage>
</organism>
<name>A0A7C3UPV4_UNCW3</name>
<dbReference type="PANTHER" id="PTHR36007">
    <property type="entry name" value="TRANSPORT PROTEIN-RELATED"/>
    <property type="match status" value="1"/>
</dbReference>
<feature type="transmembrane region" description="Helical" evidence="1">
    <location>
        <begin position="142"/>
        <end position="175"/>
    </location>
</feature>
<reference evidence="2" key="1">
    <citation type="journal article" date="2020" name="mSystems">
        <title>Genome- and Community-Level Interaction Insights into Carbon Utilization and Element Cycling Functions of Hydrothermarchaeota in Hydrothermal Sediment.</title>
        <authorList>
            <person name="Zhou Z."/>
            <person name="Liu Y."/>
            <person name="Xu W."/>
            <person name="Pan J."/>
            <person name="Luo Z.H."/>
            <person name="Li M."/>
        </authorList>
    </citation>
    <scope>NUCLEOTIDE SEQUENCE [LARGE SCALE GENOMIC DNA]</scope>
    <source>
        <strain evidence="2">SpSt-906</strain>
    </source>
</reference>
<evidence type="ECO:0000313" key="2">
    <source>
        <dbReference type="EMBL" id="HGE99523.1"/>
    </source>
</evidence>
<keyword evidence="1" id="KW-0812">Transmembrane</keyword>
<accession>A0A7C3UPV4</accession>
<proteinExistence type="predicted"/>